<evidence type="ECO:0000256" key="6">
    <source>
        <dbReference type="ARBA" id="ARBA00038076"/>
    </source>
</evidence>
<keyword evidence="4 7" id="KW-1133">Transmembrane helix</keyword>
<organism evidence="9 10">
    <name type="scientific">Candidatus Neomicrothrix subdominans</name>
    <dbReference type="NCBI Taxonomy" id="2954438"/>
    <lineage>
        <taxon>Bacteria</taxon>
        <taxon>Bacillati</taxon>
        <taxon>Actinomycetota</taxon>
        <taxon>Acidimicrobiia</taxon>
        <taxon>Acidimicrobiales</taxon>
        <taxon>Microthrixaceae</taxon>
        <taxon>Candidatus Neomicrothrix</taxon>
    </lineage>
</organism>
<feature type="transmembrane region" description="Helical" evidence="7">
    <location>
        <begin position="457"/>
        <end position="482"/>
    </location>
</feature>
<comment type="subcellular location">
    <subcellularLocation>
        <location evidence="1">Cell membrane</location>
        <topology evidence="1">Multi-pass membrane protein</topology>
    </subcellularLocation>
</comment>
<name>A0A936NCQ7_9ACTN</name>
<feature type="transmembrane region" description="Helical" evidence="7">
    <location>
        <begin position="750"/>
        <end position="774"/>
    </location>
</feature>
<feature type="domain" description="ABC3 transporter permease C-terminal" evidence="8">
    <location>
        <begin position="270"/>
        <end position="390"/>
    </location>
</feature>
<evidence type="ECO:0000259" key="8">
    <source>
        <dbReference type="Pfam" id="PF02687"/>
    </source>
</evidence>
<keyword evidence="3 7" id="KW-0812">Transmembrane</keyword>
<evidence type="ECO:0000256" key="4">
    <source>
        <dbReference type="ARBA" id="ARBA00022989"/>
    </source>
</evidence>
<dbReference type="Proteomes" id="UP000727993">
    <property type="component" value="Unassembled WGS sequence"/>
</dbReference>
<feature type="transmembrane region" description="Helical" evidence="7">
    <location>
        <begin position="270"/>
        <end position="292"/>
    </location>
</feature>
<dbReference type="EMBL" id="JADJZA010000007">
    <property type="protein sequence ID" value="MBK9297264.1"/>
    <property type="molecule type" value="Genomic_DNA"/>
</dbReference>
<feature type="transmembrane region" description="Helical" evidence="7">
    <location>
        <begin position="361"/>
        <end position="380"/>
    </location>
</feature>
<dbReference type="GO" id="GO:0005886">
    <property type="term" value="C:plasma membrane"/>
    <property type="evidence" value="ECO:0007669"/>
    <property type="project" value="UniProtKB-SubCell"/>
</dbReference>
<dbReference type="GO" id="GO:0022857">
    <property type="term" value="F:transmembrane transporter activity"/>
    <property type="evidence" value="ECO:0007669"/>
    <property type="project" value="TreeGrafter"/>
</dbReference>
<keyword evidence="5 7" id="KW-0472">Membrane</keyword>
<feature type="transmembrane region" description="Helical" evidence="7">
    <location>
        <begin position="325"/>
        <end position="349"/>
    </location>
</feature>
<feature type="transmembrane region" description="Helical" evidence="7">
    <location>
        <begin position="794"/>
        <end position="821"/>
    </location>
</feature>
<feature type="transmembrane region" description="Helical" evidence="7">
    <location>
        <begin position="410"/>
        <end position="430"/>
    </location>
</feature>
<keyword evidence="2" id="KW-1003">Cell membrane</keyword>
<dbReference type="PANTHER" id="PTHR30572:SF4">
    <property type="entry name" value="ABC TRANSPORTER PERMEASE YTRF"/>
    <property type="match status" value="1"/>
</dbReference>
<dbReference type="PANTHER" id="PTHR30572">
    <property type="entry name" value="MEMBRANE COMPONENT OF TRANSPORTER-RELATED"/>
    <property type="match status" value="1"/>
</dbReference>
<feature type="transmembrane region" description="Helical" evidence="7">
    <location>
        <begin position="515"/>
        <end position="536"/>
    </location>
</feature>
<proteinExistence type="inferred from homology"/>
<dbReference type="InterPro" id="IPR050250">
    <property type="entry name" value="Macrolide_Exporter_MacB"/>
</dbReference>
<dbReference type="Pfam" id="PF02687">
    <property type="entry name" value="FtsX"/>
    <property type="match status" value="2"/>
</dbReference>
<protein>
    <submittedName>
        <fullName evidence="9">ABC transporter permease</fullName>
    </submittedName>
</protein>
<sequence length="878" mass="89278">MIRIALTGLRGQRTRLALSALAVVLGVAFLSGVQLLGNALTDTAKGLISSTLEGTDAVVRSTSVQTSAFAEVRQTVPAGLVDAVGDVDGVAGASGVVQGFARIIGATGEPVDSGLIPTLVTNWVTDPALTQGAIIEGRAPESRQEVVLDPRTATDESIALGDTTALQGAVGLRSYTVVGIGGLGSTGEDNIGVRVVFLTSEEAMELTGAEGQFAFLTLRAEPDIDQQVLTDRVNATLPIGFEAVTGERYVADTQDQAGGALGLLTQLMAVFGYVGLLVGGIIIANTFSILITQRTRELALMRACGASRAQVLGGIMIEASAVGTLGSLLGLGVGFLGVVSLLALLGNVITLPDVIPTLTPLLVLGSVTVGVVTTVIASLVPGWRATRISPVAAMGEVAEDRGRGSLPRRMIGAALAVGGIGAGLIALAVIDASARLTLIGGDPVSGTAATSVSLRTVVFSVSAAITLVSFLIVGPLVIGPVGRVVGAPLRLRGGPVGQMAAENARRNPSRTTATAAALAIGVAIATALAVFVASLVGSVKGGFEDQLRGQIVVSSGLSGTTAGGLPGDVLGDVEATEGIDTLARVRFIPATVTGADGNPTGGSSVSGIDPGPFFSLVDVPLIGGDPSSLVPGSVAVDADTARANGWTVGDSITVFYPQLGSVDYPISLLFEGPIGTASFLMPMSNLDDVTAVAFRQDALYYISVTPGVEPSVVVDRIDDVLKQVAPAAKAQEVPDWLDDTVATFALALNLVYVMLGFTILLSLFGIVNTLYLSIHERTRELGLLRSVGATRTQVHRLVLAESVIMAGIGTLVGGALGVWFGAGLFTVLSGNIAAATIHLPWLQLIVLAAGGALAGVAAGWWPARRAARQPILDAVGYE</sequence>
<evidence type="ECO:0000313" key="10">
    <source>
        <dbReference type="Proteomes" id="UP000727993"/>
    </source>
</evidence>
<dbReference type="InterPro" id="IPR003838">
    <property type="entry name" value="ABC3_permease_C"/>
</dbReference>
<comment type="caution">
    <text evidence="9">The sequence shown here is derived from an EMBL/GenBank/DDBJ whole genome shotgun (WGS) entry which is preliminary data.</text>
</comment>
<comment type="similarity">
    <text evidence="6">Belongs to the ABC-4 integral membrane protein family.</text>
</comment>
<evidence type="ECO:0000313" key="9">
    <source>
        <dbReference type="EMBL" id="MBK9297264.1"/>
    </source>
</evidence>
<accession>A0A936NCQ7</accession>
<gene>
    <name evidence="9" type="ORF">IPN02_10635</name>
</gene>
<evidence type="ECO:0000256" key="2">
    <source>
        <dbReference type="ARBA" id="ARBA00022475"/>
    </source>
</evidence>
<evidence type="ECO:0000256" key="1">
    <source>
        <dbReference type="ARBA" id="ARBA00004651"/>
    </source>
</evidence>
<evidence type="ECO:0000256" key="7">
    <source>
        <dbReference type="SAM" id="Phobius"/>
    </source>
</evidence>
<reference evidence="9 10" key="1">
    <citation type="submission" date="2020-10" db="EMBL/GenBank/DDBJ databases">
        <title>Connecting structure to function with the recovery of over 1000 high-quality activated sludge metagenome-assembled genomes encoding full-length rRNA genes using long-read sequencing.</title>
        <authorList>
            <person name="Singleton C.M."/>
            <person name="Petriglieri F."/>
            <person name="Kristensen J.M."/>
            <person name="Kirkegaard R.H."/>
            <person name="Michaelsen T.Y."/>
            <person name="Andersen M.H."/>
            <person name="Karst S.M."/>
            <person name="Dueholm M.S."/>
            <person name="Nielsen P.H."/>
            <person name="Albertsen M."/>
        </authorList>
    </citation>
    <scope>NUCLEOTIDE SEQUENCE [LARGE SCALE GENOMIC DNA]</scope>
    <source>
        <strain evidence="9">Lyne_18-Q3-R50-59_MAXAC.006</strain>
    </source>
</reference>
<feature type="domain" description="ABC3 transporter permease C-terminal" evidence="8">
    <location>
        <begin position="753"/>
        <end position="870"/>
    </location>
</feature>
<evidence type="ECO:0000256" key="5">
    <source>
        <dbReference type="ARBA" id="ARBA00023136"/>
    </source>
</evidence>
<feature type="transmembrane region" description="Helical" evidence="7">
    <location>
        <begin position="841"/>
        <end position="861"/>
    </location>
</feature>
<dbReference type="AlphaFoldDB" id="A0A936NCQ7"/>
<evidence type="ECO:0000256" key="3">
    <source>
        <dbReference type="ARBA" id="ARBA00022692"/>
    </source>
</evidence>